<sequence>MTKGMIICVSGMSSSMMAKKVTDYFKEQGKDIEIDAMTASMGDDEIRTGDEDIFLISPQTKMYLETFQNTGKEVGKPVVSIPFDAYIPVPMGVEKLAQLVETNI</sequence>
<feature type="domain" description="PTS EIIB type-3" evidence="8">
    <location>
        <begin position="1"/>
        <end position="104"/>
    </location>
</feature>
<evidence type="ECO:0000256" key="3">
    <source>
        <dbReference type="ARBA" id="ARBA00022597"/>
    </source>
</evidence>
<dbReference type="GO" id="GO:0009401">
    <property type="term" value="P:phosphoenolpyruvate-dependent sugar phosphotransferase system"/>
    <property type="evidence" value="ECO:0007669"/>
    <property type="project" value="UniProtKB-KW"/>
</dbReference>
<evidence type="ECO:0000256" key="2">
    <source>
        <dbReference type="ARBA" id="ARBA00022553"/>
    </source>
</evidence>
<gene>
    <name evidence="9" type="ORF">IV67_GL001690</name>
</gene>
<dbReference type="RefSeq" id="WP_057786865.1">
    <property type="nucleotide sequence ID" value="NZ_JQCD01000021.1"/>
</dbReference>
<dbReference type="Proteomes" id="UP000051673">
    <property type="component" value="Unassembled WGS sequence"/>
</dbReference>
<dbReference type="InterPro" id="IPR003501">
    <property type="entry name" value="PTS_EIIB_2/3"/>
</dbReference>
<evidence type="ECO:0000259" key="8">
    <source>
        <dbReference type="PROSITE" id="PS51100"/>
    </source>
</evidence>
<evidence type="ECO:0000256" key="1">
    <source>
        <dbReference type="ARBA" id="ARBA00022448"/>
    </source>
</evidence>
<organism evidence="9 10">
    <name type="scientific">Weissella minor</name>
    <dbReference type="NCBI Taxonomy" id="1620"/>
    <lineage>
        <taxon>Bacteria</taxon>
        <taxon>Bacillati</taxon>
        <taxon>Bacillota</taxon>
        <taxon>Bacilli</taxon>
        <taxon>Lactobacillales</taxon>
        <taxon>Lactobacillaceae</taxon>
        <taxon>Weissella</taxon>
    </lineage>
</organism>
<dbReference type="PATRIC" id="fig|1620.3.peg.1727"/>
<keyword evidence="1" id="KW-0813">Transport</keyword>
<dbReference type="NCBIfam" id="NF007155">
    <property type="entry name" value="PRK09590.1"/>
    <property type="match status" value="1"/>
</dbReference>
<comment type="caution">
    <text evidence="9">The sequence shown here is derived from an EMBL/GenBank/DDBJ whole genome shotgun (WGS) entry which is preliminary data.</text>
</comment>
<keyword evidence="6" id="KW-0418">Kinase</keyword>
<name>A0A0R2JPL4_9LACO</name>
<dbReference type="PROSITE" id="PS51100">
    <property type="entry name" value="PTS_EIIB_TYPE_3"/>
    <property type="match status" value="1"/>
</dbReference>
<dbReference type="EMBL" id="JQCD01000021">
    <property type="protein sequence ID" value="KRN77333.1"/>
    <property type="molecule type" value="Genomic_DNA"/>
</dbReference>
<dbReference type="InterPro" id="IPR013012">
    <property type="entry name" value="PTS_EIIB_3"/>
</dbReference>
<keyword evidence="3" id="KW-0762">Sugar transport</keyword>
<dbReference type="Gene3D" id="3.40.50.2300">
    <property type="match status" value="1"/>
</dbReference>
<evidence type="ECO:0000256" key="5">
    <source>
        <dbReference type="ARBA" id="ARBA00022683"/>
    </source>
</evidence>
<dbReference type="GO" id="GO:0016301">
    <property type="term" value="F:kinase activity"/>
    <property type="evidence" value="ECO:0007669"/>
    <property type="project" value="UniProtKB-KW"/>
</dbReference>
<dbReference type="PANTHER" id="PTHR34581">
    <property type="entry name" value="PTS SYSTEM N,N'-DIACETYLCHITOBIOSE-SPECIFIC EIIB COMPONENT"/>
    <property type="match status" value="1"/>
</dbReference>
<dbReference type="InterPro" id="IPR036095">
    <property type="entry name" value="PTS_EIIB-like_sf"/>
</dbReference>
<dbReference type="OrthoDB" id="9808134at2"/>
<keyword evidence="2" id="KW-0597">Phosphoprotein</keyword>
<evidence type="ECO:0000256" key="6">
    <source>
        <dbReference type="ARBA" id="ARBA00022777"/>
    </source>
</evidence>
<proteinExistence type="predicted"/>
<dbReference type="PANTHER" id="PTHR34581:SF2">
    <property type="entry name" value="PTS SYSTEM N,N'-DIACETYLCHITOBIOSE-SPECIFIC EIIB COMPONENT"/>
    <property type="match status" value="1"/>
</dbReference>
<dbReference type="STRING" id="1620.IV67_GL001690"/>
<accession>A0A0R2JPL4</accession>
<dbReference type="GO" id="GO:0008982">
    <property type="term" value="F:protein-N(PI)-phosphohistidine-sugar phosphotransferase activity"/>
    <property type="evidence" value="ECO:0007669"/>
    <property type="project" value="InterPro"/>
</dbReference>
<feature type="modified residue" description="Phosphocysteine; by EIIA" evidence="7">
    <location>
        <position position="8"/>
    </location>
</feature>
<keyword evidence="10" id="KW-1185">Reference proteome</keyword>
<evidence type="ECO:0000313" key="10">
    <source>
        <dbReference type="Proteomes" id="UP000051673"/>
    </source>
</evidence>
<evidence type="ECO:0000313" key="9">
    <source>
        <dbReference type="EMBL" id="KRN77333.1"/>
    </source>
</evidence>
<reference evidence="9 10" key="1">
    <citation type="journal article" date="2015" name="Genome Announc.">
        <title>Expanding the biotechnology potential of lactobacilli through comparative genomics of 213 strains and associated genera.</title>
        <authorList>
            <person name="Sun Z."/>
            <person name="Harris H.M."/>
            <person name="McCann A."/>
            <person name="Guo C."/>
            <person name="Argimon S."/>
            <person name="Zhang W."/>
            <person name="Yang X."/>
            <person name="Jeffery I.B."/>
            <person name="Cooney J.C."/>
            <person name="Kagawa T.F."/>
            <person name="Liu W."/>
            <person name="Song Y."/>
            <person name="Salvetti E."/>
            <person name="Wrobel A."/>
            <person name="Rasinkangas P."/>
            <person name="Parkhill J."/>
            <person name="Rea M.C."/>
            <person name="O'Sullivan O."/>
            <person name="Ritari J."/>
            <person name="Douillard F.P."/>
            <person name="Paul Ross R."/>
            <person name="Yang R."/>
            <person name="Briner A.E."/>
            <person name="Felis G.E."/>
            <person name="de Vos W.M."/>
            <person name="Barrangou R."/>
            <person name="Klaenhammer T.R."/>
            <person name="Caufield P.W."/>
            <person name="Cui Y."/>
            <person name="Zhang H."/>
            <person name="O'Toole P.W."/>
        </authorList>
    </citation>
    <scope>NUCLEOTIDE SEQUENCE [LARGE SCALE GENOMIC DNA]</scope>
    <source>
        <strain evidence="9 10">DSM 20014</strain>
    </source>
</reference>
<keyword evidence="4 9" id="KW-0808">Transferase</keyword>
<keyword evidence="5" id="KW-0598">Phosphotransferase system</keyword>
<dbReference type="InterPro" id="IPR051819">
    <property type="entry name" value="PTS_sugar-specific_EIIB"/>
</dbReference>
<dbReference type="AlphaFoldDB" id="A0A0R2JPL4"/>
<protein>
    <submittedName>
        <fullName evidence="9">Cellobiose phosphotransferase system IIB component</fullName>
    </submittedName>
</protein>
<dbReference type="Pfam" id="PF02302">
    <property type="entry name" value="PTS_IIB"/>
    <property type="match status" value="1"/>
</dbReference>
<dbReference type="SUPFAM" id="SSF52794">
    <property type="entry name" value="PTS system IIB component-like"/>
    <property type="match status" value="1"/>
</dbReference>
<evidence type="ECO:0000256" key="7">
    <source>
        <dbReference type="PROSITE-ProRule" id="PRU00423"/>
    </source>
</evidence>
<evidence type="ECO:0000256" key="4">
    <source>
        <dbReference type="ARBA" id="ARBA00022679"/>
    </source>
</evidence>